<keyword evidence="2" id="KW-1185">Reference proteome</keyword>
<dbReference type="AlphaFoldDB" id="A0A8H5I4J6"/>
<evidence type="ECO:0000313" key="2">
    <source>
        <dbReference type="Proteomes" id="UP000522262"/>
    </source>
</evidence>
<dbReference type="EMBL" id="JAAOAM010000495">
    <property type="protein sequence ID" value="KAF5530263.1"/>
    <property type="molecule type" value="Genomic_DNA"/>
</dbReference>
<dbReference type="Proteomes" id="UP000522262">
    <property type="component" value="Unassembled WGS sequence"/>
</dbReference>
<protein>
    <submittedName>
        <fullName evidence="1">Uncharacterized protein</fullName>
    </submittedName>
</protein>
<name>A0A8H5I4J6_9HYPO</name>
<gene>
    <name evidence="1" type="ORF">FMEXI_13649</name>
</gene>
<reference evidence="1 2" key="1">
    <citation type="submission" date="2020-05" db="EMBL/GenBank/DDBJ databases">
        <title>Identification and distribution of gene clusters putatively required for synthesis of sphingolipid metabolism inhibitors in phylogenetically diverse species of the filamentous fungus Fusarium.</title>
        <authorList>
            <person name="Kim H.-S."/>
            <person name="Busman M."/>
            <person name="Brown D.W."/>
            <person name="Divon H."/>
            <person name="Uhlig S."/>
            <person name="Proctor R.H."/>
        </authorList>
    </citation>
    <scope>NUCLEOTIDE SEQUENCE [LARGE SCALE GENOMIC DNA]</scope>
    <source>
        <strain evidence="1 2">NRRL 53147</strain>
    </source>
</reference>
<sequence length="470" mass="54461">MSLTESKDKPQRVGLLGLPNELLFSIIEDEDMCWEDHLSIHHVSSRLFQLTFKHVYDGKRDIFQYACSSANLDLMIECVKHGDVPTGRLWHIPGDVIYETPLDLLSSAFQDGNCSADQYIKAAEWLFDNGYQTQQFERFKRKKIVSRVVSPFLLAMFATATDADNHRSICQVIEFLTNKGLGFPPPSMWRLDRVSYEKHKDDHPEYRKLARESGSDMDMMLQSAFPPALFEVFLKNMLSDLGLTLKSRLAPGYRKGLYTCEWTKLNGLVRILFDDLFAPWIYKGDGPSYFSDAFDAKIKLLIKYDGIDGNEQSALENILEALRSIEARQRENGGLNFERDGSWFWRELCVSIGPNASIQDHTILIQYSLEDPPRQIRPEVERRVHEFVRPKVWYPPNDLIFARSILFKGVHDTLDPSWPPQQDWVNMPLDAWNYVCPDWRMLMRETPGDQGYRSFDEIYDEDGNEREAGE</sequence>
<comment type="caution">
    <text evidence="1">The sequence shown here is derived from an EMBL/GenBank/DDBJ whole genome shotgun (WGS) entry which is preliminary data.</text>
</comment>
<organism evidence="1 2">
    <name type="scientific">Fusarium mexicanum</name>
    <dbReference type="NCBI Taxonomy" id="751941"/>
    <lineage>
        <taxon>Eukaryota</taxon>
        <taxon>Fungi</taxon>
        <taxon>Dikarya</taxon>
        <taxon>Ascomycota</taxon>
        <taxon>Pezizomycotina</taxon>
        <taxon>Sordariomycetes</taxon>
        <taxon>Hypocreomycetidae</taxon>
        <taxon>Hypocreales</taxon>
        <taxon>Nectriaceae</taxon>
        <taxon>Fusarium</taxon>
        <taxon>Fusarium fujikuroi species complex</taxon>
    </lineage>
</organism>
<proteinExistence type="predicted"/>
<accession>A0A8H5I4J6</accession>
<evidence type="ECO:0000313" key="1">
    <source>
        <dbReference type="EMBL" id="KAF5530263.1"/>
    </source>
</evidence>